<evidence type="ECO:0000256" key="1">
    <source>
        <dbReference type="SAM" id="SignalP"/>
    </source>
</evidence>
<dbReference type="AlphaFoldDB" id="A0A7J6Q7P7"/>
<evidence type="ECO:0000313" key="3">
    <source>
        <dbReference type="Proteomes" id="UP000553632"/>
    </source>
</evidence>
<proteinExistence type="predicted"/>
<evidence type="ECO:0000313" key="2">
    <source>
        <dbReference type="EMBL" id="KAF4704021.1"/>
    </source>
</evidence>
<feature type="non-terminal residue" evidence="2">
    <location>
        <position position="1"/>
    </location>
</feature>
<comment type="caution">
    <text evidence="2">The sequence shown here is derived from an EMBL/GenBank/DDBJ whole genome shotgun (WGS) entry which is preliminary data.</text>
</comment>
<keyword evidence="3" id="KW-1185">Reference proteome</keyword>
<feature type="signal peptide" evidence="1">
    <location>
        <begin position="1"/>
        <end position="24"/>
    </location>
</feature>
<organism evidence="2 3">
    <name type="scientific">Perkinsus olseni</name>
    <name type="common">Perkinsus atlanticus</name>
    <dbReference type="NCBI Taxonomy" id="32597"/>
    <lineage>
        <taxon>Eukaryota</taxon>
        <taxon>Sar</taxon>
        <taxon>Alveolata</taxon>
        <taxon>Perkinsozoa</taxon>
        <taxon>Perkinsea</taxon>
        <taxon>Perkinsida</taxon>
        <taxon>Perkinsidae</taxon>
        <taxon>Perkinsus</taxon>
    </lineage>
</organism>
<name>A0A7J6Q7P7_PEROL</name>
<dbReference type="Proteomes" id="UP000553632">
    <property type="component" value="Unassembled WGS sequence"/>
</dbReference>
<keyword evidence="1" id="KW-0732">Signal</keyword>
<gene>
    <name evidence="2" type="ORF">FOZ63_032537</name>
</gene>
<reference evidence="2 3" key="1">
    <citation type="submission" date="2020-04" db="EMBL/GenBank/DDBJ databases">
        <title>Perkinsus olseni comparative genomics.</title>
        <authorList>
            <person name="Bogema D.R."/>
        </authorList>
    </citation>
    <scope>NUCLEOTIDE SEQUENCE [LARGE SCALE GENOMIC DNA]</scope>
    <source>
        <strain evidence="2 3">ATCC PRA-207</strain>
    </source>
</reference>
<feature type="chain" id="PRO_5029474275" evidence="1">
    <location>
        <begin position="25"/>
        <end position="316"/>
    </location>
</feature>
<sequence length="316" mass="35366">SFISSQFMSIRSVVFAVFLSTAVCQRNIVSLSQRRLPFQNGTTRNDFPSSAGTLRHIQTLQLDDAVSPISQFAQLSSIIVDSGGSELLATTDEATFINMELEVRSSLERTSRGRFDVSEATIYPMRDPQGQIMIFKDDFLDIAASLTIDGTYRGRGRGDLIVSFVEDRGTLLRYPDGVRSRASTQLNISDFLRECGDGPEAITKLRPRRRDRRDHLLMLCGSSSSDDRNVYTAYAYDESIPNRFFVESRDSLRPADMAGLRNGDFMILFSREDTRRNGSITSRTMRIGYVTSTEFTRAIREGGTVIPQIILEVSGS</sequence>
<dbReference type="EMBL" id="JABANO010035108">
    <property type="protein sequence ID" value="KAF4704021.1"/>
    <property type="molecule type" value="Genomic_DNA"/>
</dbReference>
<accession>A0A7J6Q7P7</accession>
<feature type="non-terminal residue" evidence="2">
    <location>
        <position position="316"/>
    </location>
</feature>
<protein>
    <submittedName>
        <fullName evidence="2">Uncharacterized protein</fullName>
    </submittedName>
</protein>